<dbReference type="EMBL" id="CM045761">
    <property type="protein sequence ID" value="KAI8016729.1"/>
    <property type="molecule type" value="Genomic_DNA"/>
</dbReference>
<name>A0ACC0HUJ8_9ERIC</name>
<sequence length="149" mass="17025">MAGLTFLLIIGAAGGRNVSARKENGCWWGETLFSALSRAGGCYEYIHNFLFTVWDPEVGRINPSEHKQLKLARSLTRGIIDRDLKPSSSERKSIQRISKYPPTRILSGDERQVLWKFHFSLMSEKRALTKFLRCVESNGVMFRFLEVAQ</sequence>
<reference evidence="1 2" key="1">
    <citation type="journal article" date="2022" name="Plant J.">
        <title>Chromosome-level genome of Camellia lanceoleosa provides a valuable resource for understanding genome evolution and self-incompatibility.</title>
        <authorList>
            <person name="Gong W."/>
            <person name="Xiao S."/>
            <person name="Wang L."/>
            <person name="Liao Z."/>
            <person name="Chang Y."/>
            <person name="Mo W."/>
            <person name="Hu G."/>
            <person name="Li W."/>
            <person name="Zhao G."/>
            <person name="Zhu H."/>
            <person name="Hu X."/>
            <person name="Ji K."/>
            <person name="Xiang X."/>
            <person name="Song Q."/>
            <person name="Yuan D."/>
            <person name="Jin S."/>
            <person name="Zhang L."/>
        </authorList>
    </citation>
    <scope>NUCLEOTIDE SEQUENCE [LARGE SCALE GENOMIC DNA]</scope>
    <source>
        <strain evidence="1">SQ_2022a</strain>
    </source>
</reference>
<accession>A0ACC0HUJ8</accession>
<evidence type="ECO:0000313" key="2">
    <source>
        <dbReference type="Proteomes" id="UP001060215"/>
    </source>
</evidence>
<gene>
    <name evidence="1" type="ORF">LOK49_LG05G02091</name>
</gene>
<organism evidence="1 2">
    <name type="scientific">Camellia lanceoleosa</name>
    <dbReference type="NCBI Taxonomy" id="1840588"/>
    <lineage>
        <taxon>Eukaryota</taxon>
        <taxon>Viridiplantae</taxon>
        <taxon>Streptophyta</taxon>
        <taxon>Embryophyta</taxon>
        <taxon>Tracheophyta</taxon>
        <taxon>Spermatophyta</taxon>
        <taxon>Magnoliopsida</taxon>
        <taxon>eudicotyledons</taxon>
        <taxon>Gunneridae</taxon>
        <taxon>Pentapetalae</taxon>
        <taxon>asterids</taxon>
        <taxon>Ericales</taxon>
        <taxon>Theaceae</taxon>
        <taxon>Camellia</taxon>
    </lineage>
</organism>
<dbReference type="Proteomes" id="UP001060215">
    <property type="component" value="Chromosome 4"/>
</dbReference>
<protein>
    <submittedName>
        <fullName evidence="1">Uncharacterized protein</fullName>
    </submittedName>
</protein>
<evidence type="ECO:0000313" key="1">
    <source>
        <dbReference type="EMBL" id="KAI8016729.1"/>
    </source>
</evidence>
<comment type="caution">
    <text evidence="1">The sequence shown here is derived from an EMBL/GenBank/DDBJ whole genome shotgun (WGS) entry which is preliminary data.</text>
</comment>
<proteinExistence type="predicted"/>
<keyword evidence="2" id="KW-1185">Reference proteome</keyword>